<dbReference type="EMBL" id="JABFCT010000001">
    <property type="protein sequence ID" value="KAF5879341.1"/>
    <property type="molecule type" value="Genomic_DNA"/>
</dbReference>
<protein>
    <submittedName>
        <fullName evidence="1">Uncharacterized protein</fullName>
    </submittedName>
</protein>
<dbReference type="RefSeq" id="XP_037198285.1">
    <property type="nucleotide sequence ID" value="XM_037336919.1"/>
</dbReference>
<evidence type="ECO:0000313" key="2">
    <source>
        <dbReference type="Proteomes" id="UP000531561"/>
    </source>
</evidence>
<sequence length="131" mass="14935">MLAPSSSVAPQVLSHICLGRTKPNPNPWTLTRDVDVRDNAARSEYHPSILMHLALSDFIAGFVFTSAAATSEISREAQKKHLQRCEAKPWTPQDYFQIHLPNYNSFRPYPHLRPWLTVLATIRQKIIKDTV</sequence>
<gene>
    <name evidence="1" type="ORF">Bfra_006549</name>
</gene>
<dbReference type="OrthoDB" id="10449975at2759"/>
<reference evidence="1 2" key="1">
    <citation type="journal article" date="2020" name="Phytopathology">
        <title>A high-quality genome resource of Botrytis fragariae, a new and rapidly spreading fungal pathogen causing strawberry gray mold in the U.S.A.</title>
        <authorList>
            <person name="Wu Y."/>
            <person name="Saski C.A."/>
            <person name="Schnabel G."/>
            <person name="Xiao S."/>
            <person name="Hu M."/>
        </authorList>
    </citation>
    <scope>NUCLEOTIDE SEQUENCE [LARGE SCALE GENOMIC DNA]</scope>
    <source>
        <strain evidence="1 2">BVB16</strain>
    </source>
</reference>
<dbReference type="GeneID" id="59260611"/>
<evidence type="ECO:0000313" key="1">
    <source>
        <dbReference type="EMBL" id="KAF5879341.1"/>
    </source>
</evidence>
<comment type="caution">
    <text evidence="1">The sequence shown here is derived from an EMBL/GenBank/DDBJ whole genome shotgun (WGS) entry which is preliminary data.</text>
</comment>
<proteinExistence type="predicted"/>
<dbReference type="AlphaFoldDB" id="A0A8H6B4M1"/>
<keyword evidence="2" id="KW-1185">Reference proteome</keyword>
<organism evidence="1 2">
    <name type="scientific">Botrytis fragariae</name>
    <dbReference type="NCBI Taxonomy" id="1964551"/>
    <lineage>
        <taxon>Eukaryota</taxon>
        <taxon>Fungi</taxon>
        <taxon>Dikarya</taxon>
        <taxon>Ascomycota</taxon>
        <taxon>Pezizomycotina</taxon>
        <taxon>Leotiomycetes</taxon>
        <taxon>Helotiales</taxon>
        <taxon>Sclerotiniaceae</taxon>
        <taxon>Botrytis</taxon>
    </lineage>
</organism>
<dbReference type="Proteomes" id="UP000531561">
    <property type="component" value="Unassembled WGS sequence"/>
</dbReference>
<accession>A0A8H6B4M1</accession>
<name>A0A8H6B4M1_9HELO</name>